<dbReference type="Pfam" id="PF01408">
    <property type="entry name" value="GFO_IDH_MocA"/>
    <property type="match status" value="1"/>
</dbReference>
<dbReference type="PANTHER" id="PTHR43818:SF11">
    <property type="entry name" value="BCDNA.GH03377"/>
    <property type="match status" value="1"/>
</dbReference>
<dbReference type="PANTHER" id="PTHR43818">
    <property type="entry name" value="BCDNA.GH03377"/>
    <property type="match status" value="1"/>
</dbReference>
<proteinExistence type="predicted"/>
<comment type="caution">
    <text evidence="4">The sequence shown here is derived from an EMBL/GenBank/DDBJ whole genome shotgun (WGS) entry which is preliminary data.</text>
</comment>
<evidence type="ECO:0000313" key="5">
    <source>
        <dbReference type="Proteomes" id="UP000033935"/>
    </source>
</evidence>
<dbReference type="InterPro" id="IPR000683">
    <property type="entry name" value="Gfo/Idh/MocA-like_OxRdtase_N"/>
</dbReference>
<feature type="domain" description="GFO/IDH/MocA-like oxidoreductase" evidence="3">
    <location>
        <begin position="77"/>
        <end position="197"/>
    </location>
</feature>
<dbReference type="InterPro" id="IPR050463">
    <property type="entry name" value="Gfo/Idh/MocA_oxidrdct_glycsds"/>
</dbReference>
<dbReference type="EMBL" id="LBWG01000033">
    <property type="protein sequence ID" value="KKR03290.1"/>
    <property type="molecule type" value="Genomic_DNA"/>
</dbReference>
<dbReference type="Gene3D" id="3.30.360.10">
    <property type="entry name" value="Dihydrodipicolinate Reductase, domain 2"/>
    <property type="match status" value="1"/>
</dbReference>
<dbReference type="InterPro" id="IPR036291">
    <property type="entry name" value="NAD(P)-bd_dom_sf"/>
</dbReference>
<protein>
    <submittedName>
        <fullName evidence="4">Oxidoreductase domain protein</fullName>
    </submittedName>
</protein>
<feature type="domain" description="Gfo/Idh/MocA-like oxidoreductase N-terminal" evidence="2">
    <location>
        <begin position="1"/>
        <end position="64"/>
    </location>
</feature>
<evidence type="ECO:0000259" key="2">
    <source>
        <dbReference type="Pfam" id="PF01408"/>
    </source>
</evidence>
<name>A0A0G0PYR2_9BACT</name>
<reference evidence="4 5" key="1">
    <citation type="journal article" date="2015" name="Nature">
        <title>rRNA introns, odd ribosomes, and small enigmatic genomes across a large radiation of phyla.</title>
        <authorList>
            <person name="Brown C.T."/>
            <person name="Hug L.A."/>
            <person name="Thomas B.C."/>
            <person name="Sharon I."/>
            <person name="Castelle C.J."/>
            <person name="Singh A."/>
            <person name="Wilkins M.J."/>
            <person name="Williams K.H."/>
            <person name="Banfield J.F."/>
        </authorList>
    </citation>
    <scope>NUCLEOTIDE SEQUENCE [LARGE SCALE GENOMIC DNA]</scope>
</reference>
<sequence length="276" mass="30812">MLKNSSVNLLAIITPHNTHAALALECLKSGRHVICEKPLALTTDECDTMIEEAQKQGCLLSTYHNRHWDGNVMFALEKVRSGIIGDVVRIEAHTGNWSQPKDSWRSSKSISGGILYNWGVHLLEYALQIIGNAEITEVSGFAKNGFWQTKWEEDSNEDEAFLVARFNTGQWITLCISSLDSNPKEGMFEITATKGSLIMGSSDWKMITHDSGGSIVTETGKCPDAQWLKYYQNISDHLCKSDPLVITPEWARRPIHIIELACLSVQKGTSLKAKYK</sequence>
<dbReference type="GO" id="GO:0000166">
    <property type="term" value="F:nucleotide binding"/>
    <property type="evidence" value="ECO:0007669"/>
    <property type="project" value="InterPro"/>
</dbReference>
<dbReference type="SUPFAM" id="SSF51735">
    <property type="entry name" value="NAD(P)-binding Rossmann-fold domains"/>
    <property type="match status" value="1"/>
</dbReference>
<dbReference type="Pfam" id="PF22725">
    <property type="entry name" value="GFO_IDH_MocA_C3"/>
    <property type="match status" value="1"/>
</dbReference>
<gene>
    <name evidence="4" type="ORF">UT30_C0033G0016</name>
</gene>
<accession>A0A0G0PYR2</accession>
<dbReference type="InterPro" id="IPR055170">
    <property type="entry name" value="GFO_IDH_MocA-like_dom"/>
</dbReference>
<dbReference type="AlphaFoldDB" id="A0A0G0PYR2"/>
<dbReference type="SUPFAM" id="SSF55347">
    <property type="entry name" value="Glyceraldehyde-3-phosphate dehydrogenase-like, C-terminal domain"/>
    <property type="match status" value="1"/>
</dbReference>
<evidence type="ECO:0000259" key="3">
    <source>
        <dbReference type="Pfam" id="PF22725"/>
    </source>
</evidence>
<organism evidence="4 5">
    <name type="scientific">Candidatus Uhrbacteria bacterium GW2011_GWF2_39_13</name>
    <dbReference type="NCBI Taxonomy" id="1618995"/>
    <lineage>
        <taxon>Bacteria</taxon>
        <taxon>Candidatus Uhriibacteriota</taxon>
    </lineage>
</organism>
<dbReference type="Proteomes" id="UP000033935">
    <property type="component" value="Unassembled WGS sequence"/>
</dbReference>
<evidence type="ECO:0000256" key="1">
    <source>
        <dbReference type="ARBA" id="ARBA00023002"/>
    </source>
</evidence>
<dbReference type="GO" id="GO:0016491">
    <property type="term" value="F:oxidoreductase activity"/>
    <property type="evidence" value="ECO:0007669"/>
    <property type="project" value="UniProtKB-KW"/>
</dbReference>
<dbReference type="Gene3D" id="3.40.50.720">
    <property type="entry name" value="NAD(P)-binding Rossmann-like Domain"/>
    <property type="match status" value="1"/>
</dbReference>
<evidence type="ECO:0000313" key="4">
    <source>
        <dbReference type="EMBL" id="KKR03290.1"/>
    </source>
</evidence>
<keyword evidence="1" id="KW-0560">Oxidoreductase</keyword>